<organism evidence="2 3">
    <name type="scientific">Mycena belliarum</name>
    <dbReference type="NCBI Taxonomy" id="1033014"/>
    <lineage>
        <taxon>Eukaryota</taxon>
        <taxon>Fungi</taxon>
        <taxon>Dikarya</taxon>
        <taxon>Basidiomycota</taxon>
        <taxon>Agaricomycotina</taxon>
        <taxon>Agaricomycetes</taxon>
        <taxon>Agaricomycetidae</taxon>
        <taxon>Agaricales</taxon>
        <taxon>Marasmiineae</taxon>
        <taxon>Mycenaceae</taxon>
        <taxon>Mycena</taxon>
    </lineage>
</organism>
<feature type="region of interest" description="Disordered" evidence="1">
    <location>
        <begin position="106"/>
        <end position="150"/>
    </location>
</feature>
<sequence>MDQTSYYNGHTLLSPSPARVLSMRRSEASPNTTTTMDTNTGRTEAPSLSTRRRRVSTSGVLPLPSPTRPSFLSTFVLFFPFSVFRFLFLFSNVHVPPQLSADGQPTVAFPPINSPASSHSPAAPRLRPRPHLAAGDHSTRTPNDADSADRSLRCAATPDATISRRPALARLNPGPLCIHCRFAPQAIRHRLTLPQTRRRAPAPHLPPRLTATSRARTGGARAACASFNLPRSHRALQHSQPAFPALSSRIAPPSLLSFSLFSRPSPSNPVPSCHGRSSAIDQIPARARDNNIDNNNNNNNKPWQIQKLAHGPPLVGRSGLRAASLLFCVLSSSGATRDARRVSRRVRSQRDDNAPRSLLTHILPHRHSQTDLHDKARQLRT</sequence>
<reference evidence="2" key="1">
    <citation type="submission" date="2023-03" db="EMBL/GenBank/DDBJ databases">
        <title>Massive genome expansion in bonnet fungi (Mycena s.s.) driven by repeated elements and novel gene families across ecological guilds.</title>
        <authorList>
            <consortium name="Lawrence Berkeley National Laboratory"/>
            <person name="Harder C.B."/>
            <person name="Miyauchi S."/>
            <person name="Viragh M."/>
            <person name="Kuo A."/>
            <person name="Thoen E."/>
            <person name="Andreopoulos B."/>
            <person name="Lu D."/>
            <person name="Skrede I."/>
            <person name="Drula E."/>
            <person name="Henrissat B."/>
            <person name="Morin E."/>
            <person name="Kohler A."/>
            <person name="Barry K."/>
            <person name="LaButti K."/>
            <person name="Morin E."/>
            <person name="Salamov A."/>
            <person name="Lipzen A."/>
            <person name="Mereny Z."/>
            <person name="Hegedus B."/>
            <person name="Baldrian P."/>
            <person name="Stursova M."/>
            <person name="Weitz H."/>
            <person name="Taylor A."/>
            <person name="Grigoriev I.V."/>
            <person name="Nagy L.G."/>
            <person name="Martin F."/>
            <person name="Kauserud H."/>
        </authorList>
    </citation>
    <scope>NUCLEOTIDE SEQUENCE</scope>
    <source>
        <strain evidence="2">CBHHK173m</strain>
    </source>
</reference>
<dbReference type="AlphaFoldDB" id="A0AAD6XMS3"/>
<gene>
    <name evidence="2" type="ORF">B0H15DRAFT_443309</name>
</gene>
<feature type="compositionally biased region" description="Low complexity" evidence="1">
    <location>
        <begin position="207"/>
        <end position="217"/>
    </location>
</feature>
<accession>A0AAD6XMS3</accession>
<feature type="region of interest" description="Disordered" evidence="1">
    <location>
        <begin position="198"/>
        <end position="217"/>
    </location>
</feature>
<evidence type="ECO:0000256" key="1">
    <source>
        <dbReference type="SAM" id="MobiDB-lite"/>
    </source>
</evidence>
<feature type="compositionally biased region" description="Low complexity" evidence="1">
    <location>
        <begin position="32"/>
        <end position="49"/>
    </location>
</feature>
<comment type="caution">
    <text evidence="2">The sequence shown here is derived from an EMBL/GenBank/DDBJ whole genome shotgun (WGS) entry which is preliminary data.</text>
</comment>
<feature type="compositionally biased region" description="Low complexity" evidence="1">
    <location>
        <begin position="114"/>
        <end position="125"/>
    </location>
</feature>
<keyword evidence="3" id="KW-1185">Reference proteome</keyword>
<feature type="region of interest" description="Disordered" evidence="1">
    <location>
        <begin position="338"/>
        <end position="381"/>
    </location>
</feature>
<dbReference type="EMBL" id="JARJCN010000047">
    <property type="protein sequence ID" value="KAJ7082037.1"/>
    <property type="molecule type" value="Genomic_DNA"/>
</dbReference>
<proteinExistence type="predicted"/>
<feature type="compositionally biased region" description="Basic and acidic residues" evidence="1">
    <location>
        <begin position="368"/>
        <end position="381"/>
    </location>
</feature>
<dbReference type="Proteomes" id="UP001222325">
    <property type="component" value="Unassembled WGS sequence"/>
</dbReference>
<protein>
    <submittedName>
        <fullName evidence="2">Uncharacterized protein</fullName>
    </submittedName>
</protein>
<evidence type="ECO:0000313" key="2">
    <source>
        <dbReference type="EMBL" id="KAJ7082037.1"/>
    </source>
</evidence>
<name>A0AAD6XMS3_9AGAR</name>
<feature type="region of interest" description="Disordered" evidence="1">
    <location>
        <begin position="25"/>
        <end position="61"/>
    </location>
</feature>
<evidence type="ECO:0000313" key="3">
    <source>
        <dbReference type="Proteomes" id="UP001222325"/>
    </source>
</evidence>